<name>A0A0C3EN96_9AGAM</name>
<dbReference type="HOGENOM" id="CLU_1982889_0_0_1"/>
<protein>
    <submittedName>
        <fullName evidence="1">Uncharacterized protein</fullName>
    </submittedName>
</protein>
<keyword evidence="2" id="KW-1185">Reference proteome</keyword>
<reference evidence="1 2" key="1">
    <citation type="submission" date="2014-04" db="EMBL/GenBank/DDBJ databases">
        <authorList>
            <consortium name="DOE Joint Genome Institute"/>
            <person name="Kuo A."/>
            <person name="Kohler A."/>
            <person name="Nagy L.G."/>
            <person name="Floudas D."/>
            <person name="Copeland A."/>
            <person name="Barry K.W."/>
            <person name="Cichocki N."/>
            <person name="Veneault-Fourrey C."/>
            <person name="LaButti K."/>
            <person name="Lindquist E.A."/>
            <person name="Lipzen A."/>
            <person name="Lundell T."/>
            <person name="Morin E."/>
            <person name="Murat C."/>
            <person name="Sun H."/>
            <person name="Tunlid A."/>
            <person name="Henrissat B."/>
            <person name="Grigoriev I.V."/>
            <person name="Hibbett D.S."/>
            <person name="Martin F."/>
            <person name="Nordberg H.P."/>
            <person name="Cantor M.N."/>
            <person name="Hua S.X."/>
        </authorList>
    </citation>
    <scope>NUCLEOTIDE SEQUENCE [LARGE SCALE GENOMIC DNA]</scope>
    <source>
        <strain evidence="1 2">Foug A</strain>
    </source>
</reference>
<sequence length="126" mass="13357">MGFDLGFTAGLSFARKRTVRGEFDCLTLSVAFSKAGRVSTSGGSSSRSDILSVLAFDGLMARVPIGTPLLHFRCSSPHHHSIFDSSQGPAGYPLMSFPNLSILPSFSVFVASALVKGETLARGCER</sequence>
<reference evidence="2" key="2">
    <citation type="submission" date="2015-01" db="EMBL/GenBank/DDBJ databases">
        <title>Evolutionary Origins and Diversification of the Mycorrhizal Mutualists.</title>
        <authorList>
            <consortium name="DOE Joint Genome Institute"/>
            <consortium name="Mycorrhizal Genomics Consortium"/>
            <person name="Kohler A."/>
            <person name="Kuo A."/>
            <person name="Nagy L.G."/>
            <person name="Floudas D."/>
            <person name="Copeland A."/>
            <person name="Barry K.W."/>
            <person name="Cichocki N."/>
            <person name="Veneault-Fourrey C."/>
            <person name="LaButti K."/>
            <person name="Lindquist E.A."/>
            <person name="Lipzen A."/>
            <person name="Lundell T."/>
            <person name="Morin E."/>
            <person name="Murat C."/>
            <person name="Riley R."/>
            <person name="Ohm R."/>
            <person name="Sun H."/>
            <person name="Tunlid A."/>
            <person name="Henrissat B."/>
            <person name="Grigoriev I.V."/>
            <person name="Hibbett D.S."/>
            <person name="Martin F."/>
        </authorList>
    </citation>
    <scope>NUCLEOTIDE SEQUENCE [LARGE SCALE GENOMIC DNA]</scope>
    <source>
        <strain evidence="2">Foug A</strain>
    </source>
</reference>
<accession>A0A0C3EN96</accession>
<evidence type="ECO:0000313" key="1">
    <source>
        <dbReference type="EMBL" id="KIM69644.1"/>
    </source>
</evidence>
<dbReference type="InParanoid" id="A0A0C3EN96"/>
<proteinExistence type="predicted"/>
<evidence type="ECO:0000313" key="2">
    <source>
        <dbReference type="Proteomes" id="UP000053989"/>
    </source>
</evidence>
<organism evidence="1 2">
    <name type="scientific">Scleroderma citrinum Foug A</name>
    <dbReference type="NCBI Taxonomy" id="1036808"/>
    <lineage>
        <taxon>Eukaryota</taxon>
        <taxon>Fungi</taxon>
        <taxon>Dikarya</taxon>
        <taxon>Basidiomycota</taxon>
        <taxon>Agaricomycotina</taxon>
        <taxon>Agaricomycetes</taxon>
        <taxon>Agaricomycetidae</taxon>
        <taxon>Boletales</taxon>
        <taxon>Sclerodermatineae</taxon>
        <taxon>Sclerodermataceae</taxon>
        <taxon>Scleroderma</taxon>
    </lineage>
</organism>
<dbReference type="EMBL" id="KN822006">
    <property type="protein sequence ID" value="KIM69644.1"/>
    <property type="molecule type" value="Genomic_DNA"/>
</dbReference>
<gene>
    <name evidence="1" type="ORF">SCLCIDRAFT_19462</name>
</gene>
<dbReference type="AlphaFoldDB" id="A0A0C3EN96"/>
<dbReference type="Proteomes" id="UP000053989">
    <property type="component" value="Unassembled WGS sequence"/>
</dbReference>